<dbReference type="InterPro" id="IPR029058">
    <property type="entry name" value="AB_hydrolase_fold"/>
</dbReference>
<accession>A0A1W5KQ02</accession>
<evidence type="ECO:0000259" key="1">
    <source>
        <dbReference type="Pfam" id="PF00561"/>
    </source>
</evidence>
<dbReference type="Gene3D" id="3.40.50.1820">
    <property type="entry name" value="alpha/beta hydrolase"/>
    <property type="match status" value="1"/>
</dbReference>
<dbReference type="EMBL" id="KT996129">
    <property type="protein sequence ID" value="AMX23322.1"/>
    <property type="molecule type" value="Genomic_DNA"/>
</dbReference>
<reference evidence="2" key="1">
    <citation type="submission" date="2015-11" db="EMBL/GenBank/DDBJ databases">
        <authorList>
            <person name="Zhang Y."/>
            <person name="Guo Z."/>
        </authorList>
    </citation>
    <scope>NUCLEOTIDE SEQUENCE</scope>
    <source>
        <strain evidence="2">ID145698</strain>
    </source>
</reference>
<dbReference type="GO" id="GO:0016787">
    <property type="term" value="F:hydrolase activity"/>
    <property type="evidence" value="ECO:0007669"/>
    <property type="project" value="UniProtKB-KW"/>
</dbReference>
<evidence type="ECO:0000313" key="2">
    <source>
        <dbReference type="EMBL" id="AMX23322.1"/>
    </source>
</evidence>
<organism evidence="2">
    <name type="scientific">Actinoallomurus sp. ID145698</name>
    <dbReference type="NCBI Taxonomy" id="1820605"/>
    <lineage>
        <taxon>Bacteria</taxon>
        <taxon>Bacillati</taxon>
        <taxon>Actinomycetota</taxon>
        <taxon>Actinomycetes</taxon>
        <taxon>Streptosporangiales</taxon>
        <taxon>Thermomonosporaceae</taxon>
        <taxon>Actinoallomurus</taxon>
    </lineage>
</organism>
<dbReference type="Pfam" id="PF00561">
    <property type="entry name" value="Abhydrolase_1"/>
    <property type="match status" value="1"/>
</dbReference>
<sequence length="294" mass="31678">MRSWLVDIDGPVHVADFGGTGPTVILLHGLGGSHANWLAVGARLTRMGRILCPDLPGFGRTRLAGRKSSLEANERLVDRLLDLMGRPPAILVGNSMGATIALRLAAAHPLRIAALALMAPWVPLPPVSEPIADPALRTILESPSAVRALLRAQGTRTPDATLRQIIKIGCVRPDRIPPEVLAAARQIARERALLSRTEDGFAPAVSSLIEFTRHSDALPTSIGSIKASTLVMQGTEDRVVPPSVIQRLRQSRPDWTYHMLEGVGHVPQFEVPIQVADTIIDWAHNGYVPQVSAT</sequence>
<dbReference type="PRINTS" id="PR00111">
    <property type="entry name" value="ABHYDROLASE"/>
</dbReference>
<dbReference type="InterPro" id="IPR050228">
    <property type="entry name" value="Carboxylesterase_BioH"/>
</dbReference>
<gene>
    <name evidence="2" type="primary">NAI698_09167</name>
</gene>
<dbReference type="PANTHER" id="PTHR43194">
    <property type="entry name" value="HYDROLASE ALPHA/BETA FOLD FAMILY"/>
    <property type="match status" value="1"/>
</dbReference>
<dbReference type="PRINTS" id="PR00412">
    <property type="entry name" value="EPOXHYDRLASE"/>
</dbReference>
<dbReference type="PANTHER" id="PTHR43194:SF5">
    <property type="entry name" value="PIMELOYL-[ACYL-CARRIER PROTEIN] METHYL ESTER ESTERASE"/>
    <property type="match status" value="1"/>
</dbReference>
<protein>
    <submittedName>
        <fullName evidence="2">2-hydroxy-6-oxo-6-phenylhexa-2,4-dienoate hydrolase</fullName>
    </submittedName>
</protein>
<keyword evidence="2" id="KW-0378">Hydrolase</keyword>
<dbReference type="SUPFAM" id="SSF53474">
    <property type="entry name" value="alpha/beta-Hydrolases"/>
    <property type="match status" value="1"/>
</dbReference>
<dbReference type="AlphaFoldDB" id="A0A1W5KQ02"/>
<dbReference type="InterPro" id="IPR000639">
    <property type="entry name" value="Epox_hydrolase-like"/>
</dbReference>
<name>A0A1W5KQ02_9ACTN</name>
<dbReference type="InterPro" id="IPR000073">
    <property type="entry name" value="AB_hydrolase_1"/>
</dbReference>
<feature type="domain" description="AB hydrolase-1" evidence="1">
    <location>
        <begin position="22"/>
        <end position="270"/>
    </location>
</feature>
<proteinExistence type="predicted"/>